<dbReference type="GeneID" id="36585370"/>
<feature type="region of interest" description="Disordered" evidence="9">
    <location>
        <begin position="565"/>
        <end position="751"/>
    </location>
</feature>
<comment type="similarity">
    <text evidence="8">Belongs to the DEAD box helicase family.</text>
</comment>
<evidence type="ECO:0000256" key="8">
    <source>
        <dbReference type="RuleBase" id="RU000492"/>
    </source>
</evidence>
<dbReference type="STRING" id="1095630.A0A2J6SU31"/>
<protein>
    <recommendedName>
        <fullName evidence="1">RNA helicase</fullName>
        <ecNumber evidence="1">3.6.4.13</ecNumber>
    </recommendedName>
</protein>
<feature type="region of interest" description="Disordered" evidence="9">
    <location>
        <begin position="1"/>
        <end position="37"/>
    </location>
</feature>
<dbReference type="Gene3D" id="3.40.50.300">
    <property type="entry name" value="P-loop containing nucleotide triphosphate hydrolases"/>
    <property type="match status" value="2"/>
</dbReference>
<dbReference type="EMBL" id="KZ613866">
    <property type="protein sequence ID" value="PMD54286.1"/>
    <property type="molecule type" value="Genomic_DNA"/>
</dbReference>
<keyword evidence="5 8" id="KW-0067">ATP-binding</keyword>
<accession>A0A2J6SU31</accession>
<evidence type="ECO:0000313" key="14">
    <source>
        <dbReference type="Proteomes" id="UP000235371"/>
    </source>
</evidence>
<dbReference type="RefSeq" id="XP_024731190.1">
    <property type="nucleotide sequence ID" value="XM_024877293.1"/>
</dbReference>
<dbReference type="PROSITE" id="PS51192">
    <property type="entry name" value="HELICASE_ATP_BIND_1"/>
    <property type="match status" value="1"/>
</dbReference>
<dbReference type="Pfam" id="PF00271">
    <property type="entry name" value="Helicase_C"/>
    <property type="match status" value="1"/>
</dbReference>
<keyword evidence="3 8" id="KW-0378">Hydrolase</keyword>
<feature type="compositionally biased region" description="Low complexity" evidence="9">
    <location>
        <begin position="658"/>
        <end position="672"/>
    </location>
</feature>
<evidence type="ECO:0000259" key="12">
    <source>
        <dbReference type="PROSITE" id="PS51195"/>
    </source>
</evidence>
<feature type="domain" description="DEAD-box RNA helicase Q" evidence="12">
    <location>
        <begin position="145"/>
        <end position="173"/>
    </location>
</feature>
<dbReference type="Pfam" id="PF00270">
    <property type="entry name" value="DEAD"/>
    <property type="match status" value="1"/>
</dbReference>
<dbReference type="PROSITE" id="PS51194">
    <property type="entry name" value="HELICASE_CTER"/>
    <property type="match status" value="1"/>
</dbReference>
<dbReference type="GO" id="GO:0005524">
    <property type="term" value="F:ATP binding"/>
    <property type="evidence" value="ECO:0007669"/>
    <property type="project" value="UniProtKB-KW"/>
</dbReference>
<feature type="short sequence motif" description="Q motif" evidence="7">
    <location>
        <begin position="145"/>
        <end position="173"/>
    </location>
</feature>
<comment type="catalytic activity">
    <reaction evidence="6">
        <text>ATP + H2O = ADP + phosphate + H(+)</text>
        <dbReference type="Rhea" id="RHEA:13065"/>
        <dbReference type="ChEBI" id="CHEBI:15377"/>
        <dbReference type="ChEBI" id="CHEBI:15378"/>
        <dbReference type="ChEBI" id="CHEBI:30616"/>
        <dbReference type="ChEBI" id="CHEBI:43474"/>
        <dbReference type="ChEBI" id="CHEBI:456216"/>
        <dbReference type="EC" id="3.6.4.13"/>
    </reaction>
</comment>
<evidence type="ECO:0000256" key="6">
    <source>
        <dbReference type="ARBA" id="ARBA00047984"/>
    </source>
</evidence>
<reference evidence="13 14" key="1">
    <citation type="submission" date="2016-04" db="EMBL/GenBank/DDBJ databases">
        <title>A degradative enzymes factory behind the ericoid mycorrhizal symbiosis.</title>
        <authorList>
            <consortium name="DOE Joint Genome Institute"/>
            <person name="Martino E."/>
            <person name="Morin E."/>
            <person name="Grelet G."/>
            <person name="Kuo A."/>
            <person name="Kohler A."/>
            <person name="Daghino S."/>
            <person name="Barry K."/>
            <person name="Choi C."/>
            <person name="Cichocki N."/>
            <person name="Clum A."/>
            <person name="Copeland A."/>
            <person name="Hainaut M."/>
            <person name="Haridas S."/>
            <person name="Labutti K."/>
            <person name="Lindquist E."/>
            <person name="Lipzen A."/>
            <person name="Khouja H.-R."/>
            <person name="Murat C."/>
            <person name="Ohm R."/>
            <person name="Olson A."/>
            <person name="Spatafora J."/>
            <person name="Veneault-Fourrey C."/>
            <person name="Henrissat B."/>
            <person name="Grigoriev I."/>
            <person name="Martin F."/>
            <person name="Perotto S."/>
        </authorList>
    </citation>
    <scope>NUCLEOTIDE SEQUENCE [LARGE SCALE GENOMIC DNA]</scope>
    <source>
        <strain evidence="13 14">E</strain>
    </source>
</reference>
<evidence type="ECO:0000259" key="11">
    <source>
        <dbReference type="PROSITE" id="PS51194"/>
    </source>
</evidence>
<evidence type="ECO:0000256" key="9">
    <source>
        <dbReference type="SAM" id="MobiDB-lite"/>
    </source>
</evidence>
<dbReference type="PANTHER" id="PTHR47958">
    <property type="entry name" value="ATP-DEPENDENT RNA HELICASE DBP3"/>
    <property type="match status" value="1"/>
</dbReference>
<feature type="compositionally biased region" description="Acidic residues" evidence="9">
    <location>
        <begin position="566"/>
        <end position="578"/>
    </location>
</feature>
<dbReference type="GO" id="GO:0016787">
    <property type="term" value="F:hydrolase activity"/>
    <property type="evidence" value="ECO:0007669"/>
    <property type="project" value="UniProtKB-KW"/>
</dbReference>
<dbReference type="OrthoDB" id="196131at2759"/>
<dbReference type="GO" id="GO:0003724">
    <property type="term" value="F:RNA helicase activity"/>
    <property type="evidence" value="ECO:0007669"/>
    <property type="project" value="UniProtKB-EC"/>
</dbReference>
<evidence type="ECO:0000313" key="13">
    <source>
        <dbReference type="EMBL" id="PMD54286.1"/>
    </source>
</evidence>
<evidence type="ECO:0000259" key="10">
    <source>
        <dbReference type="PROSITE" id="PS51192"/>
    </source>
</evidence>
<feature type="compositionally biased region" description="Polar residues" evidence="9">
    <location>
        <begin position="627"/>
        <end position="642"/>
    </location>
</feature>
<dbReference type="InterPro" id="IPR014014">
    <property type="entry name" value="RNA_helicase_DEAD_Q_motif"/>
</dbReference>
<evidence type="ECO:0000256" key="1">
    <source>
        <dbReference type="ARBA" id="ARBA00012552"/>
    </source>
</evidence>
<dbReference type="PROSITE" id="PS51195">
    <property type="entry name" value="Q_MOTIF"/>
    <property type="match status" value="1"/>
</dbReference>
<feature type="domain" description="Helicase ATP-binding" evidence="10">
    <location>
        <begin position="176"/>
        <end position="370"/>
    </location>
</feature>
<dbReference type="SUPFAM" id="SSF52540">
    <property type="entry name" value="P-loop containing nucleoside triphosphate hydrolases"/>
    <property type="match status" value="1"/>
</dbReference>
<dbReference type="InterPro" id="IPR014001">
    <property type="entry name" value="Helicase_ATP-bd"/>
</dbReference>
<dbReference type="FunFam" id="3.40.50.300:FF:000008">
    <property type="entry name" value="ATP-dependent RNA helicase RhlB"/>
    <property type="match status" value="1"/>
</dbReference>
<keyword evidence="14" id="KW-1185">Reference proteome</keyword>
<dbReference type="SMART" id="SM00487">
    <property type="entry name" value="DEXDc"/>
    <property type="match status" value="1"/>
</dbReference>
<feature type="compositionally biased region" description="Low complexity" evidence="9">
    <location>
        <begin position="724"/>
        <end position="751"/>
    </location>
</feature>
<feature type="compositionally biased region" description="Low complexity" evidence="9">
    <location>
        <begin position="680"/>
        <end position="690"/>
    </location>
</feature>
<evidence type="ECO:0000256" key="4">
    <source>
        <dbReference type="ARBA" id="ARBA00022806"/>
    </source>
</evidence>
<organism evidence="13 14">
    <name type="scientific">Hyaloscypha bicolor E</name>
    <dbReference type="NCBI Taxonomy" id="1095630"/>
    <lineage>
        <taxon>Eukaryota</taxon>
        <taxon>Fungi</taxon>
        <taxon>Dikarya</taxon>
        <taxon>Ascomycota</taxon>
        <taxon>Pezizomycotina</taxon>
        <taxon>Leotiomycetes</taxon>
        <taxon>Helotiales</taxon>
        <taxon>Hyaloscyphaceae</taxon>
        <taxon>Hyaloscypha</taxon>
        <taxon>Hyaloscypha bicolor</taxon>
    </lineage>
</organism>
<dbReference type="GO" id="GO:0003676">
    <property type="term" value="F:nucleic acid binding"/>
    <property type="evidence" value="ECO:0007669"/>
    <property type="project" value="InterPro"/>
</dbReference>
<feature type="domain" description="Helicase C-terminal" evidence="11">
    <location>
        <begin position="382"/>
        <end position="546"/>
    </location>
</feature>
<sequence>MSAWGTGDMAAALPDATNEQPAIEQGSEAPAVEKKADPQAYGWVAPTKYDYETFNKTNKELEEAQASAQSTENQAEFGGISSGDWANKGALYEWKDEYGDVGPHFPELEKQLFGSEFHVRSGIKFDTLQEITVTQEGNIRIEPVKSFDDAGLHPAMRDNVTLAGYNVPTPIQQYVLPAIFKGHDVVACAQTGSGKTAAFLIPILSKLMGKAKKLAAVRGNPALMREGERYRAEPLVLIVCPNRELATQIFDEARRFCYRTMLRPCVVYGGCPLREQIPLLEKGCDLLIATPGRLIDFMNRPALLTLKRLKYMVIDEADEMLHSDWESDLKQIMSGGDQEEGNITYLMFSATFPKIARDLAKEHLAHDHVRIRVGRAGSSHVNIKQDVIFVEAHAKRTALFDLLMSAPPARTIIFVNSKRSADELDDFLFNSDIPCTSIHGDRTQKEREDSIRAFRSGKAPVLIATGVSARGLDIHNVMHVINYDMPSPNYGGIEEYTHRIGRTGRIGNLGLATSFYNERDSDIAETLVKTLLETHQVIPDFLEQYIPEGFTAEGTGDVEKLKFEADSDYGDGDGENGENGENGEAPAEGADASGWGAPAAPEASGSGWTASAAPAQEAPAASGWGAQPTTPVQAPPSNAGSNWGQQPSSAPQGPPAQQPGWGAAPQGFQGPPAQGPPAAQPSGWGAASQGFQRPPAHGPPAIQPSGWGPAPAALQPAQVGGWGATAATPAVPVNNNNNNGWGPSPTGDSRW</sequence>
<dbReference type="InterPro" id="IPR027417">
    <property type="entry name" value="P-loop_NTPase"/>
</dbReference>
<evidence type="ECO:0000256" key="5">
    <source>
        <dbReference type="ARBA" id="ARBA00022840"/>
    </source>
</evidence>
<dbReference type="AlphaFoldDB" id="A0A2J6SU31"/>
<evidence type="ECO:0000256" key="2">
    <source>
        <dbReference type="ARBA" id="ARBA00022741"/>
    </source>
</evidence>
<dbReference type="InterPro" id="IPR000629">
    <property type="entry name" value="RNA-helicase_DEAD-box_CS"/>
</dbReference>
<keyword evidence="2 8" id="KW-0547">Nucleotide-binding</keyword>
<keyword evidence="4 8" id="KW-0347">Helicase</keyword>
<feature type="compositionally biased region" description="Low complexity" evidence="9">
    <location>
        <begin position="582"/>
        <end position="622"/>
    </location>
</feature>
<dbReference type="InterPro" id="IPR001650">
    <property type="entry name" value="Helicase_C-like"/>
</dbReference>
<dbReference type="SMART" id="SM00490">
    <property type="entry name" value="HELICc"/>
    <property type="match status" value="1"/>
</dbReference>
<gene>
    <name evidence="13" type="ORF">K444DRAFT_571001</name>
</gene>
<dbReference type="InterPro" id="IPR011545">
    <property type="entry name" value="DEAD/DEAH_box_helicase_dom"/>
</dbReference>
<dbReference type="EC" id="3.6.4.13" evidence="1"/>
<name>A0A2J6SU31_9HELO</name>
<evidence type="ECO:0000256" key="3">
    <source>
        <dbReference type="ARBA" id="ARBA00022801"/>
    </source>
</evidence>
<proteinExistence type="inferred from homology"/>
<evidence type="ECO:0000256" key="7">
    <source>
        <dbReference type="PROSITE-ProRule" id="PRU00552"/>
    </source>
</evidence>
<dbReference type="CDD" id="cd18787">
    <property type="entry name" value="SF2_C_DEAD"/>
    <property type="match status" value="1"/>
</dbReference>
<dbReference type="Proteomes" id="UP000235371">
    <property type="component" value="Unassembled WGS sequence"/>
</dbReference>
<dbReference type="PROSITE" id="PS00039">
    <property type="entry name" value="DEAD_ATP_HELICASE"/>
    <property type="match status" value="1"/>
</dbReference>
<dbReference type="InParanoid" id="A0A2J6SU31"/>